<keyword evidence="4" id="KW-1185">Reference proteome</keyword>
<accession>A0A8J4PZ20</accession>
<keyword evidence="2" id="KW-0732">Signal</keyword>
<reference evidence="3" key="1">
    <citation type="submission" date="2020-01" db="EMBL/GenBank/DDBJ databases">
        <title>Development of genomics and gene disruption for Polysphondylium violaceum indicates a role for the polyketide synthase stlB in stalk morphogenesis.</title>
        <authorList>
            <person name="Narita B."/>
            <person name="Kawabe Y."/>
            <person name="Kin K."/>
            <person name="Saito T."/>
            <person name="Gibbs R."/>
            <person name="Kuspa A."/>
            <person name="Muzny D."/>
            <person name="Queller D."/>
            <person name="Richards S."/>
            <person name="Strassman J."/>
            <person name="Sucgang R."/>
            <person name="Worley K."/>
            <person name="Schaap P."/>
        </authorList>
    </citation>
    <scope>NUCLEOTIDE SEQUENCE</scope>
    <source>
        <strain evidence="3">QSvi11</strain>
    </source>
</reference>
<feature type="chain" id="PRO_5035185836" evidence="2">
    <location>
        <begin position="21"/>
        <end position="440"/>
    </location>
</feature>
<name>A0A8J4PZ20_9MYCE</name>
<sequence length="440" mass="48769">MGPIKILILFLIGTITLSFGQNGNNNNNSSSLPAQNTCPVAEEIYTTHGGYCNPFVRPGGIRVNNRADLQYKITPLPDIELITPDYTQYSLAVGKQYAITWNFTSSQCFGFKMISVGGPKYSVQEPRCPFSNDSGVITYSGPAANHTINGEKVYLPFYFTQSKLYRIESTDDSGITCKQDIVINSDARKLPILKTPTQNTDCSEMYRSFYLENSDTYAWVELYSVSNGQQTRINSTDNNTHPYTWSDINTDSEYLLKAESKQCGVQTIPLAFPKHVSPSIRTANCATLIEPPLSLGIVAYHYYIQDHTSNVIKSAENRGNAWLLTRLPPGNYTLIAIPLTPFIGMGSQCHHRIPFTALSCNEIGYHKNRILIGIFITLAIVVTMFIIIVFLKIYKREKQLAANQLSSSSSSSSQTINFHSLSTSSITIGGPTTSPDTDHV</sequence>
<dbReference type="Proteomes" id="UP000695562">
    <property type="component" value="Unassembled WGS sequence"/>
</dbReference>
<evidence type="ECO:0000313" key="4">
    <source>
        <dbReference type="Proteomes" id="UP000695562"/>
    </source>
</evidence>
<keyword evidence="1" id="KW-0812">Transmembrane</keyword>
<feature type="signal peptide" evidence="2">
    <location>
        <begin position="1"/>
        <end position="20"/>
    </location>
</feature>
<evidence type="ECO:0000256" key="2">
    <source>
        <dbReference type="SAM" id="SignalP"/>
    </source>
</evidence>
<proteinExistence type="predicted"/>
<feature type="transmembrane region" description="Helical" evidence="1">
    <location>
        <begin position="370"/>
        <end position="391"/>
    </location>
</feature>
<dbReference type="AlphaFoldDB" id="A0A8J4PZ20"/>
<comment type="caution">
    <text evidence="3">The sequence shown here is derived from an EMBL/GenBank/DDBJ whole genome shotgun (WGS) entry which is preliminary data.</text>
</comment>
<evidence type="ECO:0000256" key="1">
    <source>
        <dbReference type="SAM" id="Phobius"/>
    </source>
</evidence>
<organism evidence="3 4">
    <name type="scientific">Polysphondylium violaceum</name>
    <dbReference type="NCBI Taxonomy" id="133409"/>
    <lineage>
        <taxon>Eukaryota</taxon>
        <taxon>Amoebozoa</taxon>
        <taxon>Evosea</taxon>
        <taxon>Eumycetozoa</taxon>
        <taxon>Dictyostelia</taxon>
        <taxon>Dictyosteliales</taxon>
        <taxon>Dictyosteliaceae</taxon>
        <taxon>Polysphondylium</taxon>
    </lineage>
</organism>
<gene>
    <name evidence="3" type="ORF">CYY_003537</name>
</gene>
<keyword evidence="1" id="KW-0472">Membrane</keyword>
<dbReference type="EMBL" id="AJWJ01000112">
    <property type="protein sequence ID" value="KAF2075147.1"/>
    <property type="molecule type" value="Genomic_DNA"/>
</dbReference>
<protein>
    <submittedName>
        <fullName evidence="3">Uncharacterized protein</fullName>
    </submittedName>
</protein>
<evidence type="ECO:0000313" key="3">
    <source>
        <dbReference type="EMBL" id="KAF2075147.1"/>
    </source>
</evidence>
<keyword evidence="1" id="KW-1133">Transmembrane helix</keyword>